<keyword evidence="4" id="KW-1185">Reference proteome</keyword>
<proteinExistence type="predicted"/>
<feature type="signal peptide" evidence="1">
    <location>
        <begin position="1"/>
        <end position="29"/>
    </location>
</feature>
<dbReference type="Pfam" id="PF13845">
    <property type="entry name" value="Septum_form"/>
    <property type="match status" value="1"/>
</dbReference>
<evidence type="ECO:0000259" key="2">
    <source>
        <dbReference type="Pfam" id="PF13845"/>
    </source>
</evidence>
<feature type="chain" id="PRO_5045290199" evidence="1">
    <location>
        <begin position="30"/>
        <end position="158"/>
    </location>
</feature>
<comment type="caution">
    <text evidence="3">The sequence shown here is derived from an EMBL/GenBank/DDBJ whole genome shotgun (WGS) entry which is preliminary data.</text>
</comment>
<dbReference type="EMBL" id="JAUHPV010000002">
    <property type="protein sequence ID" value="MDN4472236.1"/>
    <property type="molecule type" value="Genomic_DNA"/>
</dbReference>
<accession>A0ABT8FZB7</accession>
<reference evidence="3" key="1">
    <citation type="submission" date="2023-06" db="EMBL/GenBank/DDBJ databases">
        <title>SYSU T00b26.</title>
        <authorList>
            <person name="Gao L."/>
            <person name="Fang B.-Z."/>
            <person name="Li W.-J."/>
        </authorList>
    </citation>
    <scope>NUCLEOTIDE SEQUENCE</scope>
    <source>
        <strain evidence="3">SYSU T00b26</strain>
    </source>
</reference>
<evidence type="ECO:0000256" key="1">
    <source>
        <dbReference type="SAM" id="SignalP"/>
    </source>
</evidence>
<keyword evidence="1" id="KW-0732">Signal</keyword>
<protein>
    <submittedName>
        <fullName evidence="3">Septum formation family protein</fullName>
    </submittedName>
</protein>
<feature type="domain" description="Septum formation-related" evidence="2">
    <location>
        <begin position="63"/>
        <end position="149"/>
    </location>
</feature>
<evidence type="ECO:0000313" key="4">
    <source>
        <dbReference type="Proteomes" id="UP001172738"/>
    </source>
</evidence>
<name>A0ABT8FZB7_9MICO</name>
<dbReference type="InterPro" id="IPR026004">
    <property type="entry name" value="Septum_form"/>
</dbReference>
<evidence type="ECO:0000313" key="3">
    <source>
        <dbReference type="EMBL" id="MDN4472236.1"/>
    </source>
</evidence>
<organism evidence="3 4">
    <name type="scientific">Demequina zhanjiangensis</name>
    <dbReference type="NCBI Taxonomy" id="3051659"/>
    <lineage>
        <taxon>Bacteria</taxon>
        <taxon>Bacillati</taxon>
        <taxon>Actinomycetota</taxon>
        <taxon>Actinomycetes</taxon>
        <taxon>Micrococcales</taxon>
        <taxon>Demequinaceae</taxon>
        <taxon>Demequina</taxon>
    </lineage>
</organism>
<dbReference type="PROSITE" id="PS51257">
    <property type="entry name" value="PROKAR_LIPOPROTEIN"/>
    <property type="match status" value="1"/>
</dbReference>
<gene>
    <name evidence="3" type="ORF">QQX04_04425</name>
</gene>
<dbReference type="RefSeq" id="WP_301126630.1">
    <property type="nucleotide sequence ID" value="NZ_JAUHPV010000002.1"/>
</dbReference>
<sequence>MRTRGSQLSRGPLLGLAAIALLLTACSGAEEPDTPLRELTVGECVDFGAAVASDDGTVGGEGTSALPQVDCAQEHDGEVYAVSESRLDGFDEDALIAEADELCYAEFEGYVGTPYGDSTLYYSIVYPTASTWNQGDRMLACVLVAETRSTGSAAGSGL</sequence>
<dbReference type="Proteomes" id="UP001172738">
    <property type="component" value="Unassembled WGS sequence"/>
</dbReference>